<proteinExistence type="predicted"/>
<sequence length="203" mass="22875">MTTLPYQVAIAMGTCTGTRGMLGFVINGELVGTYNGWDSYPARPGLGQRVVDFIQTLSPDDCQKMDKLVGEITWVGEDDKVSTELQKYYLEVGLAYSYATPDCLETWGTMLYKMQNGSALSAIQSGALKHLTSRAGYLQDALHCEWAYFIDFKNQMVDIWSFSEHVELVSFDTLKGDQDYMRKLSELPSRFKITESPDFPIQL</sequence>
<keyword evidence="2" id="KW-1185">Reference proteome</keyword>
<name>A0ABR4P9V5_9HELO</name>
<evidence type="ECO:0000313" key="2">
    <source>
        <dbReference type="Proteomes" id="UP001629113"/>
    </source>
</evidence>
<organism evidence="1 2">
    <name type="scientific">Phlyctema vagabunda</name>
    <dbReference type="NCBI Taxonomy" id="108571"/>
    <lineage>
        <taxon>Eukaryota</taxon>
        <taxon>Fungi</taxon>
        <taxon>Dikarya</taxon>
        <taxon>Ascomycota</taxon>
        <taxon>Pezizomycotina</taxon>
        <taxon>Leotiomycetes</taxon>
        <taxon>Helotiales</taxon>
        <taxon>Dermateaceae</taxon>
        <taxon>Phlyctema</taxon>
    </lineage>
</organism>
<dbReference type="Proteomes" id="UP001629113">
    <property type="component" value="Unassembled WGS sequence"/>
</dbReference>
<reference evidence="1 2" key="1">
    <citation type="submission" date="2024-06" db="EMBL/GenBank/DDBJ databases">
        <title>Complete genome of Phlyctema vagabunda strain 19-DSS-EL-015.</title>
        <authorList>
            <person name="Fiorenzani C."/>
        </authorList>
    </citation>
    <scope>NUCLEOTIDE SEQUENCE [LARGE SCALE GENOMIC DNA]</scope>
    <source>
        <strain evidence="1 2">19-DSS-EL-015</strain>
    </source>
</reference>
<comment type="caution">
    <text evidence="1">The sequence shown here is derived from an EMBL/GenBank/DDBJ whole genome shotgun (WGS) entry which is preliminary data.</text>
</comment>
<accession>A0ABR4P9V5</accession>
<protein>
    <submittedName>
        <fullName evidence="1">Uncharacterized protein</fullName>
    </submittedName>
</protein>
<gene>
    <name evidence="1" type="ORF">PVAG01_08461</name>
</gene>
<evidence type="ECO:0000313" key="1">
    <source>
        <dbReference type="EMBL" id="KAL3419962.1"/>
    </source>
</evidence>
<dbReference type="EMBL" id="JBFCZG010000007">
    <property type="protein sequence ID" value="KAL3419962.1"/>
    <property type="molecule type" value="Genomic_DNA"/>
</dbReference>